<dbReference type="EMBL" id="BPLR01013179">
    <property type="protein sequence ID" value="GIY59223.1"/>
    <property type="molecule type" value="Genomic_DNA"/>
</dbReference>
<name>A0AAV4UN73_CAEEX</name>
<organism evidence="1 2">
    <name type="scientific">Caerostris extrusa</name>
    <name type="common">Bark spider</name>
    <name type="synonym">Caerostris bankana</name>
    <dbReference type="NCBI Taxonomy" id="172846"/>
    <lineage>
        <taxon>Eukaryota</taxon>
        <taxon>Metazoa</taxon>
        <taxon>Ecdysozoa</taxon>
        <taxon>Arthropoda</taxon>
        <taxon>Chelicerata</taxon>
        <taxon>Arachnida</taxon>
        <taxon>Araneae</taxon>
        <taxon>Araneomorphae</taxon>
        <taxon>Entelegynae</taxon>
        <taxon>Araneoidea</taxon>
        <taxon>Araneidae</taxon>
        <taxon>Caerostris</taxon>
    </lineage>
</organism>
<dbReference type="Proteomes" id="UP001054945">
    <property type="component" value="Unassembled WGS sequence"/>
</dbReference>
<gene>
    <name evidence="1" type="ORF">CEXT_169861</name>
</gene>
<accession>A0AAV4UN73</accession>
<reference evidence="1 2" key="1">
    <citation type="submission" date="2021-06" db="EMBL/GenBank/DDBJ databases">
        <title>Caerostris extrusa draft genome.</title>
        <authorList>
            <person name="Kono N."/>
            <person name="Arakawa K."/>
        </authorList>
    </citation>
    <scope>NUCLEOTIDE SEQUENCE [LARGE SCALE GENOMIC DNA]</scope>
</reference>
<dbReference type="AlphaFoldDB" id="A0AAV4UN73"/>
<sequence length="115" mass="12841">MVCLSRINFITRSTSYTSDNRVQIIYAAWGLPVRAPPVIKVAEVMERQPREPRNRRKGIFHPDRCSSCEMERVINSSSPIKSGISGHALIKGDGYEYFSILEPPGPARLPPTASL</sequence>
<evidence type="ECO:0000313" key="1">
    <source>
        <dbReference type="EMBL" id="GIY59223.1"/>
    </source>
</evidence>
<protein>
    <submittedName>
        <fullName evidence="1">Uncharacterized protein</fullName>
    </submittedName>
</protein>
<comment type="caution">
    <text evidence="1">The sequence shown here is derived from an EMBL/GenBank/DDBJ whole genome shotgun (WGS) entry which is preliminary data.</text>
</comment>
<evidence type="ECO:0000313" key="2">
    <source>
        <dbReference type="Proteomes" id="UP001054945"/>
    </source>
</evidence>
<proteinExistence type="predicted"/>
<keyword evidence="2" id="KW-1185">Reference proteome</keyword>